<organism evidence="1 2">
    <name type="scientific">Tanacetum coccineum</name>
    <dbReference type="NCBI Taxonomy" id="301880"/>
    <lineage>
        <taxon>Eukaryota</taxon>
        <taxon>Viridiplantae</taxon>
        <taxon>Streptophyta</taxon>
        <taxon>Embryophyta</taxon>
        <taxon>Tracheophyta</taxon>
        <taxon>Spermatophyta</taxon>
        <taxon>Magnoliopsida</taxon>
        <taxon>eudicotyledons</taxon>
        <taxon>Gunneridae</taxon>
        <taxon>Pentapetalae</taxon>
        <taxon>asterids</taxon>
        <taxon>campanulids</taxon>
        <taxon>Asterales</taxon>
        <taxon>Asteraceae</taxon>
        <taxon>Asteroideae</taxon>
        <taxon>Anthemideae</taxon>
        <taxon>Anthemidinae</taxon>
        <taxon>Tanacetum</taxon>
    </lineage>
</organism>
<reference evidence="1" key="1">
    <citation type="journal article" date="2022" name="Int. J. Mol. Sci.">
        <title>Draft Genome of Tanacetum Coccineum: Genomic Comparison of Closely Related Tanacetum-Family Plants.</title>
        <authorList>
            <person name="Yamashiro T."/>
            <person name="Shiraishi A."/>
            <person name="Nakayama K."/>
            <person name="Satake H."/>
        </authorList>
    </citation>
    <scope>NUCLEOTIDE SEQUENCE</scope>
</reference>
<protein>
    <submittedName>
        <fullName evidence="1">Uncharacterized protein</fullName>
    </submittedName>
</protein>
<gene>
    <name evidence="1" type="ORF">Tco_1016571</name>
</gene>
<evidence type="ECO:0000313" key="1">
    <source>
        <dbReference type="EMBL" id="GJT65091.1"/>
    </source>
</evidence>
<dbReference type="Proteomes" id="UP001151760">
    <property type="component" value="Unassembled WGS sequence"/>
</dbReference>
<accession>A0ABQ5FP19</accession>
<keyword evidence="2" id="KW-1185">Reference proteome</keyword>
<dbReference type="EMBL" id="BQNB010017603">
    <property type="protein sequence ID" value="GJT65091.1"/>
    <property type="molecule type" value="Genomic_DNA"/>
</dbReference>
<evidence type="ECO:0000313" key="2">
    <source>
        <dbReference type="Proteomes" id="UP001151760"/>
    </source>
</evidence>
<comment type="caution">
    <text evidence="1">The sequence shown here is derived from an EMBL/GenBank/DDBJ whole genome shotgun (WGS) entry which is preliminary data.</text>
</comment>
<sequence>MDSTGHSEMIQLSSLFHITTQSSLSTLSSAGGELDVLAFEEVSEVVETDEKYFCIKPNYVYRGTKVRKER</sequence>
<reference evidence="1" key="2">
    <citation type="submission" date="2022-01" db="EMBL/GenBank/DDBJ databases">
        <authorList>
            <person name="Yamashiro T."/>
            <person name="Shiraishi A."/>
            <person name="Satake H."/>
            <person name="Nakayama K."/>
        </authorList>
    </citation>
    <scope>NUCLEOTIDE SEQUENCE</scope>
</reference>
<proteinExistence type="predicted"/>
<name>A0ABQ5FP19_9ASTR</name>